<evidence type="ECO:0000256" key="1">
    <source>
        <dbReference type="ARBA" id="ARBA00022737"/>
    </source>
</evidence>
<dbReference type="Pfam" id="PF13041">
    <property type="entry name" value="PPR_2"/>
    <property type="match status" value="6"/>
</dbReference>
<dbReference type="FunFam" id="1.25.40.10:FF:000031">
    <property type="entry name" value="Pentatricopeptide repeat-containing protein mitochondrial"/>
    <property type="match status" value="1"/>
</dbReference>
<dbReference type="SUPFAM" id="SSF48452">
    <property type="entry name" value="TPR-like"/>
    <property type="match status" value="1"/>
</dbReference>
<dbReference type="PANTHER" id="PTHR47926:SF441">
    <property type="entry name" value="PENTATRICOPEPTIDE REPEAT-CONTAINING PROTEIN"/>
    <property type="match status" value="1"/>
</dbReference>
<reference evidence="4 5" key="1">
    <citation type="submission" date="2024-01" db="EMBL/GenBank/DDBJ databases">
        <title>The complete chloroplast genome sequence of Lithospermum erythrorhizon: insights into the phylogenetic relationship among Boraginaceae species and the maternal lineages of purple gromwells.</title>
        <authorList>
            <person name="Okada T."/>
            <person name="Watanabe K."/>
        </authorList>
    </citation>
    <scope>NUCLEOTIDE SEQUENCE [LARGE SCALE GENOMIC DNA]</scope>
</reference>
<comment type="similarity">
    <text evidence="2">Belongs to the PPR family. PCMP-E subfamily.</text>
</comment>
<dbReference type="EMBL" id="BAABME010009309">
    <property type="protein sequence ID" value="GAA0174930.1"/>
    <property type="molecule type" value="Genomic_DNA"/>
</dbReference>
<evidence type="ECO:0008006" key="6">
    <source>
        <dbReference type="Google" id="ProtNLM"/>
    </source>
</evidence>
<feature type="repeat" description="PPR" evidence="3">
    <location>
        <begin position="793"/>
        <end position="827"/>
    </location>
</feature>
<feature type="repeat" description="PPR" evidence="3">
    <location>
        <begin position="286"/>
        <end position="320"/>
    </location>
</feature>
<gene>
    <name evidence="4" type="ORF">LIER_28211</name>
</gene>
<evidence type="ECO:0000256" key="3">
    <source>
        <dbReference type="PROSITE-ProRule" id="PRU00708"/>
    </source>
</evidence>
<feature type="repeat" description="PPR" evidence="3">
    <location>
        <begin position="828"/>
        <end position="863"/>
    </location>
</feature>
<protein>
    <recommendedName>
        <fullName evidence="6">Pentatricopeptide repeat-containing protein</fullName>
    </recommendedName>
</protein>
<proteinExistence type="inferred from homology"/>
<keyword evidence="5" id="KW-1185">Reference proteome</keyword>
<evidence type="ECO:0000256" key="2">
    <source>
        <dbReference type="ARBA" id="ARBA00061659"/>
    </source>
</evidence>
<feature type="repeat" description="PPR" evidence="3">
    <location>
        <begin position="691"/>
        <end position="725"/>
    </location>
</feature>
<dbReference type="FunFam" id="1.25.40.10:FF:000073">
    <property type="entry name" value="Pentatricopeptide repeat-containing protein chloroplastic"/>
    <property type="match status" value="1"/>
</dbReference>
<dbReference type="GO" id="GO:0003729">
    <property type="term" value="F:mRNA binding"/>
    <property type="evidence" value="ECO:0007669"/>
    <property type="project" value="UniProtKB-ARBA"/>
</dbReference>
<comment type="caution">
    <text evidence="4">The sequence shown here is derived from an EMBL/GenBank/DDBJ whole genome shotgun (WGS) entry which is preliminary data.</text>
</comment>
<dbReference type="InterPro" id="IPR002885">
    <property type="entry name" value="PPR_rpt"/>
</dbReference>
<name>A0AAV3RGH3_LITER</name>
<organism evidence="4 5">
    <name type="scientific">Lithospermum erythrorhizon</name>
    <name type="common">Purple gromwell</name>
    <name type="synonym">Lithospermum officinale var. erythrorhizon</name>
    <dbReference type="NCBI Taxonomy" id="34254"/>
    <lineage>
        <taxon>Eukaryota</taxon>
        <taxon>Viridiplantae</taxon>
        <taxon>Streptophyta</taxon>
        <taxon>Embryophyta</taxon>
        <taxon>Tracheophyta</taxon>
        <taxon>Spermatophyta</taxon>
        <taxon>Magnoliopsida</taxon>
        <taxon>eudicotyledons</taxon>
        <taxon>Gunneridae</taxon>
        <taxon>Pentapetalae</taxon>
        <taxon>asterids</taxon>
        <taxon>lamiids</taxon>
        <taxon>Boraginales</taxon>
        <taxon>Boraginaceae</taxon>
        <taxon>Boraginoideae</taxon>
        <taxon>Lithospermeae</taxon>
        <taxon>Lithospermum</taxon>
    </lineage>
</organism>
<dbReference type="Pfam" id="PF01535">
    <property type="entry name" value="PPR"/>
    <property type="match status" value="4"/>
</dbReference>
<dbReference type="FunFam" id="1.25.40.10:FF:000205">
    <property type="entry name" value="Pentatricopeptide repeat-containing protein, mitochondrial"/>
    <property type="match status" value="1"/>
</dbReference>
<keyword evidence="1" id="KW-0677">Repeat</keyword>
<dbReference type="FunFam" id="1.25.40.10:FF:000090">
    <property type="entry name" value="Pentatricopeptide repeat-containing protein, chloroplastic"/>
    <property type="match status" value="1"/>
</dbReference>
<dbReference type="PANTHER" id="PTHR47926">
    <property type="entry name" value="PENTATRICOPEPTIDE REPEAT-CONTAINING PROTEIN"/>
    <property type="match status" value="1"/>
</dbReference>
<dbReference type="InterPro" id="IPR011990">
    <property type="entry name" value="TPR-like_helical_dom_sf"/>
</dbReference>
<dbReference type="Pfam" id="PF20431">
    <property type="entry name" value="E_motif"/>
    <property type="match status" value="1"/>
</dbReference>
<evidence type="ECO:0000313" key="4">
    <source>
        <dbReference type="EMBL" id="GAA0174930.1"/>
    </source>
</evidence>
<dbReference type="GO" id="GO:0009451">
    <property type="term" value="P:RNA modification"/>
    <property type="evidence" value="ECO:0007669"/>
    <property type="project" value="InterPro"/>
</dbReference>
<sequence length="1034" mass="114976">MSHRAPLKKLHLACNYHHNFSTFPQQIFHKPQQLQLLYKNLLQICLNQCKKIQSRRLFDEMPQRVLFSLKLNKKIHSLSMKLGFSSEGKLGDAIVDLYGKCGDLEYAEKAFSRLEWKGSTLAWNSILSLYSRRWLLEGVVERFRGMMECGVRVNQFSFAIVLSACGRLMNLVFGAQLHCDVIKTGFEFDLFCEGALIDMYAKCASLDDARRVYDQAVEPDMVSWTAMVSGYVSAGLLAEAVKVFEDMLMKGCMPDQVAFVTVINACTAEGRLDDASRFFSLMHNPNVVAWNVMISGHAKRGYKEKAIQSFKQMIRTGIQPSRSTLGSVLSAIASIATLEYGLQVHAQAIKQGLDDNVYVGSSLISMYSKCQEIEAAKKAFDVMGEKNNVSWNALLGGLAQNGYAHDVMELFMNMRFSGFEPNDFTYTSILSACACLRDIEVGCQVHAVIIKNKFDTNLYVGNAIVDMYAKCGSLDDANQQFELLTTRDHISWNAIIVGYVQEAEEDEAFSLFQRMMLDGIAPDEVSLASILSACAGTKAFAKGKQIHCFLVKYGLETGLYAAGSLIDMYCKCGDTAAAAEVFCFMPNRSVVSFNALIAGHAKRDVGNAVDVFKSMLVCGLKPSEVTFASLLESCNHWSGLNLGRQLHCSIMKLGLPYDDEFLAVALLGMYAATKNVLDTHILFSEVPNPKSTVIWTSVISGLAQNDCCEEALLWYQEMRKFNAMPDQATFASVLKACSVSASFQDGRKLHSLIFHTGFNEDELTGSALVDMYAKCGDVDSSAQVFAEMYNKQGVILWNSMIVGYAKNGFADKVLQIFDEMKQKCVKPDEITFLGVLTACSHAGMVSKGRQVFDDMVTQYGIQPRMDHCACMIDLLGRWGFLEEAETFINNLDFEPDAMVWASYLAACRLHGDDVRGQFAAEKLIQLDPHNSSPYVLLSNIYAATGNWDGVNSVRREMKQKEVKKYPGSSWITLGQKTDIFVAGDESHQFSDDLYSLLKYLTTVMKDEDSAVGTELFIEDCEHCLVSNNLLMSSS</sequence>
<feature type="repeat" description="PPR" evidence="3">
    <location>
        <begin position="488"/>
        <end position="522"/>
    </location>
</feature>
<dbReference type="AlphaFoldDB" id="A0AAV3RGH3"/>
<dbReference type="NCBIfam" id="TIGR00756">
    <property type="entry name" value="PPR"/>
    <property type="match status" value="7"/>
</dbReference>
<dbReference type="Proteomes" id="UP001454036">
    <property type="component" value="Unassembled WGS sequence"/>
</dbReference>
<dbReference type="Gene3D" id="1.25.40.10">
    <property type="entry name" value="Tetratricopeptide repeat domain"/>
    <property type="match status" value="8"/>
</dbReference>
<dbReference type="PROSITE" id="PS51375">
    <property type="entry name" value="PPR"/>
    <property type="match status" value="7"/>
</dbReference>
<evidence type="ECO:0000313" key="5">
    <source>
        <dbReference type="Proteomes" id="UP001454036"/>
    </source>
</evidence>
<feature type="repeat" description="PPR" evidence="3">
    <location>
        <begin position="387"/>
        <end position="421"/>
    </location>
</feature>
<accession>A0AAV3RGH3</accession>
<dbReference type="FunFam" id="1.25.40.10:FF:001218">
    <property type="entry name" value="Pentatricopeptide repeat-containing protein, mitochondrial"/>
    <property type="match status" value="1"/>
</dbReference>
<feature type="repeat" description="PPR" evidence="3">
    <location>
        <begin position="220"/>
        <end position="254"/>
    </location>
</feature>
<dbReference type="InterPro" id="IPR046960">
    <property type="entry name" value="PPR_At4g14850-like_plant"/>
</dbReference>
<dbReference type="InterPro" id="IPR046848">
    <property type="entry name" value="E_motif"/>
</dbReference>
<dbReference type="GO" id="GO:0005739">
    <property type="term" value="C:mitochondrion"/>
    <property type="evidence" value="ECO:0007669"/>
    <property type="project" value="UniProtKB-ARBA"/>
</dbReference>